<dbReference type="PANTHER" id="PTHR33116">
    <property type="entry name" value="REVERSE TRANSCRIPTASE ZINC-BINDING DOMAIN-CONTAINING PROTEIN-RELATED-RELATED"/>
    <property type="match status" value="1"/>
</dbReference>
<keyword evidence="2" id="KW-1185">Reference proteome</keyword>
<name>A0A803Q9A7_CANSA</name>
<proteinExistence type="predicted"/>
<organism evidence="1 2">
    <name type="scientific">Cannabis sativa</name>
    <name type="common">Hemp</name>
    <name type="synonym">Marijuana</name>
    <dbReference type="NCBI Taxonomy" id="3483"/>
    <lineage>
        <taxon>Eukaryota</taxon>
        <taxon>Viridiplantae</taxon>
        <taxon>Streptophyta</taxon>
        <taxon>Embryophyta</taxon>
        <taxon>Tracheophyta</taxon>
        <taxon>Spermatophyta</taxon>
        <taxon>Magnoliopsida</taxon>
        <taxon>eudicotyledons</taxon>
        <taxon>Gunneridae</taxon>
        <taxon>Pentapetalae</taxon>
        <taxon>rosids</taxon>
        <taxon>fabids</taxon>
        <taxon>Rosales</taxon>
        <taxon>Cannabaceae</taxon>
        <taxon>Cannabis</taxon>
    </lineage>
</organism>
<evidence type="ECO:0000313" key="1">
    <source>
        <dbReference type="EnsemblPlants" id="cds.evm.model.08.1630"/>
    </source>
</evidence>
<protein>
    <recommendedName>
        <fullName evidence="3">Reverse transcriptase domain-containing protein</fullName>
    </recommendedName>
</protein>
<reference evidence="1" key="1">
    <citation type="submission" date="2018-11" db="EMBL/GenBank/DDBJ databases">
        <authorList>
            <person name="Grassa J C."/>
        </authorList>
    </citation>
    <scope>NUCLEOTIDE SEQUENCE [LARGE SCALE GENOMIC DNA]</scope>
</reference>
<sequence>MIGFECLNLIKRHKRGKKGFVAIKADMAKAYDKVEWGFIEGTMKRLGFLELWVNLVHISLRVEGLSAIIKNDCHLGRLHGLPCGRWGPMVSQLLFVDDSFFFLKASKESCARFREIMGCYERASGQLLNLSKSSVCFSSGVSRGMKDNLAALLGVQCLPCHEKHLGLPCFVGHSDGRNVNIKSHVWIPKRSDALTYSFGGHHVITMVSDFIHENGEWKGVLGWASEYTKNFQVANAKKSRSVACLVLPIPCSIVPPWVPLDSSQLKQNADARV</sequence>
<dbReference type="AlphaFoldDB" id="A0A803Q9A7"/>
<dbReference type="PANTHER" id="PTHR33116:SF86">
    <property type="entry name" value="REVERSE TRANSCRIPTASE DOMAIN-CONTAINING PROTEIN"/>
    <property type="match status" value="1"/>
</dbReference>
<reference evidence="1" key="2">
    <citation type="submission" date="2021-03" db="UniProtKB">
        <authorList>
            <consortium name="EnsemblPlants"/>
        </authorList>
    </citation>
    <scope>IDENTIFICATION</scope>
</reference>
<dbReference type="EnsemblPlants" id="evm.model.08.1630">
    <property type="protein sequence ID" value="cds.evm.model.08.1630"/>
    <property type="gene ID" value="evm.TU.08.1630"/>
</dbReference>
<dbReference type="EMBL" id="UZAU01000714">
    <property type="status" value="NOT_ANNOTATED_CDS"/>
    <property type="molecule type" value="Genomic_DNA"/>
</dbReference>
<accession>A0A803Q9A7</accession>
<evidence type="ECO:0008006" key="3">
    <source>
        <dbReference type="Google" id="ProtNLM"/>
    </source>
</evidence>
<dbReference type="Gramene" id="evm.model.08.1630">
    <property type="protein sequence ID" value="cds.evm.model.08.1630"/>
    <property type="gene ID" value="evm.TU.08.1630"/>
</dbReference>
<dbReference type="Proteomes" id="UP000596661">
    <property type="component" value="Chromosome 8"/>
</dbReference>
<evidence type="ECO:0000313" key="2">
    <source>
        <dbReference type="Proteomes" id="UP000596661"/>
    </source>
</evidence>